<evidence type="ECO:0000259" key="14">
    <source>
        <dbReference type="PROSITE" id="PS50846"/>
    </source>
</evidence>
<dbReference type="SUPFAM" id="SSF81665">
    <property type="entry name" value="Calcium ATPase, transmembrane domain M"/>
    <property type="match status" value="1"/>
</dbReference>
<dbReference type="AlphaFoldDB" id="G4TMB5"/>
<evidence type="ECO:0000256" key="1">
    <source>
        <dbReference type="ARBA" id="ARBA00004141"/>
    </source>
</evidence>
<dbReference type="InterPro" id="IPR018303">
    <property type="entry name" value="ATPase_P-typ_P_site"/>
</dbReference>
<evidence type="ECO:0000256" key="6">
    <source>
        <dbReference type="ARBA" id="ARBA00022723"/>
    </source>
</evidence>
<dbReference type="STRING" id="1109443.G4TMB5"/>
<protein>
    <recommendedName>
        <fullName evidence="3">P-type Cu(+) transporter</fullName>
        <ecNumber evidence="3">7.2.2.8</ecNumber>
    </recommendedName>
    <alternativeName>
        <fullName evidence="12">Cu(2+)-ATPase</fullName>
    </alternativeName>
</protein>
<dbReference type="PROSITE" id="PS50846">
    <property type="entry name" value="HMA_2"/>
    <property type="match status" value="1"/>
</dbReference>
<dbReference type="SFLD" id="SFLDG00002">
    <property type="entry name" value="C1.7:_P-type_atpase_like"/>
    <property type="match status" value="1"/>
</dbReference>
<evidence type="ECO:0000313" key="16">
    <source>
        <dbReference type="Proteomes" id="UP000007148"/>
    </source>
</evidence>
<dbReference type="FunFam" id="3.30.70.100:FF:000001">
    <property type="entry name" value="ATPase copper transporting beta"/>
    <property type="match status" value="1"/>
</dbReference>
<keyword evidence="9" id="KW-1278">Translocase</keyword>
<dbReference type="SUPFAM" id="SSF55008">
    <property type="entry name" value="HMA, heavy metal-associated domain"/>
    <property type="match status" value="1"/>
</dbReference>
<dbReference type="OMA" id="QGMKGTF"/>
<dbReference type="Gene3D" id="3.30.70.100">
    <property type="match status" value="1"/>
</dbReference>
<dbReference type="GO" id="GO:0043682">
    <property type="term" value="F:P-type divalent copper transporter activity"/>
    <property type="evidence" value="ECO:0007669"/>
    <property type="project" value="TreeGrafter"/>
</dbReference>
<keyword evidence="6 13" id="KW-0479">Metal-binding</keyword>
<dbReference type="GO" id="GO:0055070">
    <property type="term" value="P:copper ion homeostasis"/>
    <property type="evidence" value="ECO:0007669"/>
    <property type="project" value="TreeGrafter"/>
</dbReference>
<dbReference type="InterPro" id="IPR027256">
    <property type="entry name" value="P-typ_ATPase_IB"/>
</dbReference>
<dbReference type="FunFam" id="2.70.150.10:FF:000002">
    <property type="entry name" value="Copper-transporting ATPase 1, putative"/>
    <property type="match status" value="1"/>
</dbReference>
<feature type="transmembrane region" description="Helical" evidence="13">
    <location>
        <begin position="230"/>
        <end position="252"/>
    </location>
</feature>
<dbReference type="Gene3D" id="2.70.150.10">
    <property type="entry name" value="Calcium-transporting ATPase, cytoplasmic transduction domain A"/>
    <property type="match status" value="1"/>
</dbReference>
<feature type="domain" description="HMA" evidence="14">
    <location>
        <begin position="14"/>
        <end position="80"/>
    </location>
</feature>
<feature type="transmembrane region" description="Helical" evidence="13">
    <location>
        <begin position="313"/>
        <end position="330"/>
    </location>
</feature>
<dbReference type="InParanoid" id="G4TMB5"/>
<dbReference type="SFLD" id="SFLDF00027">
    <property type="entry name" value="p-type_atpase"/>
    <property type="match status" value="1"/>
</dbReference>
<dbReference type="InterPro" id="IPR036163">
    <property type="entry name" value="HMA_dom_sf"/>
</dbReference>
<dbReference type="EMBL" id="CAFZ01000165">
    <property type="protein sequence ID" value="CCA72456.1"/>
    <property type="molecule type" value="Genomic_DNA"/>
</dbReference>
<dbReference type="InterPro" id="IPR044492">
    <property type="entry name" value="P_typ_ATPase_HD_dom"/>
</dbReference>
<dbReference type="SUPFAM" id="SSF56784">
    <property type="entry name" value="HAD-like"/>
    <property type="match status" value="1"/>
</dbReference>
<dbReference type="InterPro" id="IPR023298">
    <property type="entry name" value="ATPase_P-typ_TM_dom_sf"/>
</dbReference>
<feature type="transmembrane region" description="Helical" evidence="13">
    <location>
        <begin position="872"/>
        <end position="893"/>
    </location>
</feature>
<dbReference type="OrthoDB" id="432719at2759"/>
<evidence type="ECO:0000256" key="11">
    <source>
        <dbReference type="ARBA" id="ARBA00023136"/>
    </source>
</evidence>
<dbReference type="InterPro" id="IPR059000">
    <property type="entry name" value="ATPase_P-type_domA"/>
</dbReference>
<feature type="transmembrane region" description="Helical" evidence="13">
    <location>
        <begin position="474"/>
        <end position="499"/>
    </location>
</feature>
<evidence type="ECO:0000256" key="10">
    <source>
        <dbReference type="ARBA" id="ARBA00022989"/>
    </source>
</evidence>
<dbReference type="Pfam" id="PF00702">
    <property type="entry name" value="Hydrolase"/>
    <property type="match status" value="1"/>
</dbReference>
<evidence type="ECO:0000256" key="8">
    <source>
        <dbReference type="ARBA" id="ARBA00022840"/>
    </source>
</evidence>
<dbReference type="GO" id="GO:0016020">
    <property type="term" value="C:membrane"/>
    <property type="evidence" value="ECO:0007669"/>
    <property type="project" value="UniProtKB-SubCell"/>
</dbReference>
<dbReference type="EC" id="7.2.2.8" evidence="3"/>
<feature type="transmembrane region" description="Helical" evidence="13">
    <location>
        <begin position="273"/>
        <end position="293"/>
    </location>
</feature>
<comment type="similarity">
    <text evidence="2 13">Belongs to the cation transport ATPase (P-type) (TC 3.A.3) family. Type IB subfamily.</text>
</comment>
<evidence type="ECO:0000256" key="13">
    <source>
        <dbReference type="RuleBase" id="RU362081"/>
    </source>
</evidence>
<evidence type="ECO:0000256" key="4">
    <source>
        <dbReference type="ARBA" id="ARBA00022448"/>
    </source>
</evidence>
<proteinExistence type="inferred from homology"/>
<dbReference type="PRINTS" id="PR00119">
    <property type="entry name" value="CATATPASE"/>
</dbReference>
<keyword evidence="11 13" id="KW-0472">Membrane</keyword>
<dbReference type="GO" id="GO:0005524">
    <property type="term" value="F:ATP binding"/>
    <property type="evidence" value="ECO:0007669"/>
    <property type="project" value="UniProtKB-UniRule"/>
</dbReference>
<dbReference type="InterPro" id="IPR001757">
    <property type="entry name" value="P_typ_ATPase"/>
</dbReference>
<keyword evidence="4" id="KW-0813">Transport</keyword>
<evidence type="ECO:0000256" key="7">
    <source>
        <dbReference type="ARBA" id="ARBA00022741"/>
    </source>
</evidence>
<dbReference type="InterPro" id="IPR023299">
    <property type="entry name" value="ATPase_P-typ_cyto_dom_N"/>
</dbReference>
<dbReference type="InterPro" id="IPR023214">
    <property type="entry name" value="HAD_sf"/>
</dbReference>
<dbReference type="InterPro" id="IPR036412">
    <property type="entry name" value="HAD-like_sf"/>
</dbReference>
<name>G4TMB5_SERID</name>
<comment type="caution">
    <text evidence="15">The sequence shown here is derived from an EMBL/GenBank/DDBJ whole genome shotgun (WGS) entry which is preliminary data.</text>
</comment>
<keyword evidence="10 13" id="KW-1133">Transmembrane helix</keyword>
<keyword evidence="16" id="KW-1185">Reference proteome</keyword>
<reference evidence="15 16" key="1">
    <citation type="journal article" date="2011" name="PLoS Pathog.">
        <title>Endophytic Life Strategies Decoded by Genome and Transcriptome Analyses of the Mutualistic Root Symbiont Piriformospora indica.</title>
        <authorList>
            <person name="Zuccaro A."/>
            <person name="Lahrmann U."/>
            <person name="Guldener U."/>
            <person name="Langen G."/>
            <person name="Pfiffi S."/>
            <person name="Biedenkopf D."/>
            <person name="Wong P."/>
            <person name="Samans B."/>
            <person name="Grimm C."/>
            <person name="Basiewicz M."/>
            <person name="Murat C."/>
            <person name="Martin F."/>
            <person name="Kogel K.H."/>
        </authorList>
    </citation>
    <scope>NUCLEOTIDE SEQUENCE [LARGE SCALE GENOMIC DNA]</scope>
    <source>
        <strain evidence="15 16">DSM 11827</strain>
    </source>
</reference>
<dbReference type="PANTHER" id="PTHR43520:SF32">
    <property type="entry name" value="COPPER RESISTANCE P-TYPE ATPASE (EUROFUNG)"/>
    <property type="match status" value="1"/>
</dbReference>
<dbReference type="Gene3D" id="3.40.50.1000">
    <property type="entry name" value="HAD superfamily/HAD-like"/>
    <property type="match status" value="1"/>
</dbReference>
<dbReference type="SUPFAM" id="SSF81653">
    <property type="entry name" value="Calcium ATPase, transduction domain A"/>
    <property type="match status" value="1"/>
</dbReference>
<dbReference type="CDD" id="cd00371">
    <property type="entry name" value="HMA"/>
    <property type="match status" value="1"/>
</dbReference>
<dbReference type="Gene3D" id="3.40.1110.10">
    <property type="entry name" value="Calcium-transporting ATPase, cytoplasmic domain N"/>
    <property type="match status" value="1"/>
</dbReference>
<evidence type="ECO:0000313" key="15">
    <source>
        <dbReference type="EMBL" id="CCA72456.1"/>
    </source>
</evidence>
<gene>
    <name evidence="15" type="ORF">PIIN_06392</name>
</gene>
<dbReference type="GO" id="GO:0140581">
    <property type="term" value="F:P-type monovalent copper transporter activity"/>
    <property type="evidence" value="ECO:0007669"/>
    <property type="project" value="UniProtKB-EC"/>
</dbReference>
<dbReference type="Pfam" id="PF00122">
    <property type="entry name" value="E1-E2_ATPase"/>
    <property type="match status" value="1"/>
</dbReference>
<dbReference type="SUPFAM" id="SSF81660">
    <property type="entry name" value="Metal cation-transporting ATPase, ATP-binding domain N"/>
    <property type="match status" value="1"/>
</dbReference>
<organism evidence="15 16">
    <name type="scientific">Serendipita indica (strain DSM 11827)</name>
    <name type="common">Root endophyte fungus</name>
    <name type="synonym">Piriformospora indica</name>
    <dbReference type="NCBI Taxonomy" id="1109443"/>
    <lineage>
        <taxon>Eukaryota</taxon>
        <taxon>Fungi</taxon>
        <taxon>Dikarya</taxon>
        <taxon>Basidiomycota</taxon>
        <taxon>Agaricomycotina</taxon>
        <taxon>Agaricomycetes</taxon>
        <taxon>Sebacinales</taxon>
        <taxon>Serendipitaceae</taxon>
        <taxon>Serendipita</taxon>
    </lineage>
</organism>
<keyword evidence="7 13" id="KW-0547">Nucleotide-binding</keyword>
<feature type="transmembrane region" description="Helical" evidence="13">
    <location>
        <begin position="899"/>
        <end position="921"/>
    </location>
</feature>
<dbReference type="Pfam" id="PF00403">
    <property type="entry name" value="HMA"/>
    <property type="match status" value="1"/>
</dbReference>
<dbReference type="eggNOG" id="KOG0207">
    <property type="taxonomic scope" value="Eukaryota"/>
</dbReference>
<feature type="transmembrane region" description="Helical" evidence="13">
    <location>
        <begin position="188"/>
        <end position="210"/>
    </location>
</feature>
<accession>G4TMB5</accession>
<dbReference type="GO" id="GO:0005507">
    <property type="term" value="F:copper ion binding"/>
    <property type="evidence" value="ECO:0007669"/>
    <property type="project" value="TreeGrafter"/>
</dbReference>
<dbReference type="NCBIfam" id="TIGR01525">
    <property type="entry name" value="ATPase-IB_hvy"/>
    <property type="match status" value="1"/>
</dbReference>
<dbReference type="PROSITE" id="PS00154">
    <property type="entry name" value="ATPASE_E1_E2"/>
    <property type="match status" value="1"/>
</dbReference>
<keyword evidence="8 13" id="KW-0067">ATP-binding</keyword>
<comment type="subcellular location">
    <subcellularLocation>
        <location evidence="1">Membrane</location>
        <topology evidence="1">Multi-pass membrane protein</topology>
    </subcellularLocation>
</comment>
<evidence type="ECO:0000256" key="12">
    <source>
        <dbReference type="ARBA" id="ARBA00080126"/>
    </source>
</evidence>
<feature type="transmembrane region" description="Helical" evidence="13">
    <location>
        <begin position="519"/>
        <end position="542"/>
    </location>
</feature>
<dbReference type="PANTHER" id="PTHR43520">
    <property type="entry name" value="ATP7, ISOFORM B"/>
    <property type="match status" value="1"/>
</dbReference>
<dbReference type="NCBIfam" id="TIGR01494">
    <property type="entry name" value="ATPase_P-type"/>
    <property type="match status" value="1"/>
</dbReference>
<dbReference type="InterPro" id="IPR006121">
    <property type="entry name" value="HMA_dom"/>
</dbReference>
<dbReference type="HOGENOM" id="CLU_001771_0_2_1"/>
<dbReference type="InterPro" id="IPR008250">
    <property type="entry name" value="ATPase_P-typ_transduc_dom_A_sf"/>
</dbReference>
<evidence type="ECO:0000256" key="3">
    <source>
        <dbReference type="ARBA" id="ARBA00012517"/>
    </source>
</evidence>
<evidence type="ECO:0000256" key="5">
    <source>
        <dbReference type="ARBA" id="ARBA00022692"/>
    </source>
</evidence>
<keyword evidence="5 13" id="KW-0812">Transmembrane</keyword>
<dbReference type="SFLD" id="SFLDS00003">
    <property type="entry name" value="Haloacid_Dehalogenase"/>
    <property type="match status" value="1"/>
</dbReference>
<evidence type="ECO:0000256" key="2">
    <source>
        <dbReference type="ARBA" id="ARBA00006024"/>
    </source>
</evidence>
<dbReference type="Proteomes" id="UP000007148">
    <property type="component" value="Unassembled WGS sequence"/>
</dbReference>
<evidence type="ECO:0000256" key="9">
    <source>
        <dbReference type="ARBA" id="ARBA00022967"/>
    </source>
</evidence>
<dbReference type="GO" id="GO:0016887">
    <property type="term" value="F:ATP hydrolysis activity"/>
    <property type="evidence" value="ECO:0007669"/>
    <property type="project" value="InterPro"/>
</dbReference>
<sequence>MDTVTVTSPQPRIKRASFGIQGMTCSACTNAIQDAFKDLPTVQTVNVSLLNNSMTITFDENGLNTAQIMEMIEDLGYEPSQWDMAGQEELSSAPDERQVQIIFHGLESKGDIEEVNRYLSGLGLISFTPITESRGITTLRYIPSSILNIRYILSRPPHPITASIYQQPSLHSRSREIQRKEAKRMLRLFLASAVFAIPTFVIGIVGMLLLPRDNRFRQWCQRTGWWGGASHAVILLWIFATIVQFGIARIFFIHAWGSLRFRRHWSTLFRFGNMNLLVALSTGVAYIASVVMLVIDIRTEPHMTEMSGEMRSYFDSCVFLTFFILAGKALETRARLKTGDAIAMLGQLRPERALLLGNEPQSPVDLKSQQTEDVSVDMLELGDHILVRPGSIPPADGTVLEGTTTVDESSLTGESVPVLKSPGDPLLSGTVVVSSAVVMRIDHLGEETMLQQIVRAVGESQNTKAPIEELADRITAVFVPVIIYIAIIVSVLWLSLALTPGGLPVGYIPKDKTQTADRVFFALEFAIAVLAVACPCGIGLAAPAAQAVGSGMAAKAGILAQGGGTAFQLATEVDVVVFDKTGTLTQGQPTVVQSIVTQTPSWILDAVVAIEQTSTHPLAAALVRYVEGKRSAVEKPAIEGIDIREIEEIAGKGARGQLHIQDKKFEFRLGNRAIIDDATFTAETQEQRHQDVETWKRQGYSVVYFAISHNFSPFDIVAVFAIADPPRPEAKSVIASLKRMGKEVYMLSGDNEVTARTVGRELGIDTNHVVAGVLPHEKSKFIQELRQPNRVEKDSKIGGQKERSRVVMFAGDGLNDSAAVATADVGVAFAHGSQVTLTSASFVLLQTQAPLEGVLNILRLSRRVYRRQKFNFAWAMIYNIILIPLSAGAFYPLNHTRIPPVWSALAMALSSVSVVLSSLALRWGL</sequence>